<sequence length="375" mass="41225">MPRRSRRKKQDLPQWQPLTFVSSPLFQAAPILEQEMAATNPVTAKTVPVDDLTETVWVSPQFSQLGHRMLRSSNSMCRRVNSASKGSGVHSAMSLSKRSKFRPLKFVCEETLGDASPCGSKHLRPVCLETVLAQTREESCCSRDDAANVAAYHTAKHCEFSPTAFGINQENANEHSVLASRRKVEEERVLRSGRSVNFGSFDYGKRKSLSEKEGVNAAFSTRTSCIDSDNLNSTALEQQQVTTDSIDCVPCPTSFISTPSRAEVVSNEPSLDLNQSQAGDPVGLQVSSTKTTSGKCLSGNNSGSYDHVCCHNLTSMDRISSEVNFWIATPPRSATNSKIVLALDTPQGDYGLSLRQRQLKYGLREDYHMPLTEPP</sequence>
<reference evidence="1" key="1">
    <citation type="journal article" date="2023" name="G3 (Bethesda)">
        <title>A reference genome for the long-term kleptoplast-retaining sea slug Elysia crispata morphotype clarki.</title>
        <authorList>
            <person name="Eastman K.E."/>
            <person name="Pendleton A.L."/>
            <person name="Shaikh M.A."/>
            <person name="Suttiyut T."/>
            <person name="Ogas R."/>
            <person name="Tomko P."/>
            <person name="Gavelis G."/>
            <person name="Widhalm J.R."/>
            <person name="Wisecaver J.H."/>
        </authorList>
    </citation>
    <scope>NUCLEOTIDE SEQUENCE</scope>
    <source>
        <strain evidence="1">ECLA1</strain>
    </source>
</reference>
<dbReference type="InterPro" id="IPR029293">
    <property type="entry name" value="RHNO1"/>
</dbReference>
<protein>
    <submittedName>
        <fullName evidence="1">Uncharacterized protein</fullName>
    </submittedName>
</protein>
<accession>A0AAE1B2F4</accession>
<keyword evidence="2" id="KW-1185">Reference proteome</keyword>
<gene>
    <name evidence="1" type="ORF">RRG08_014935</name>
</gene>
<dbReference type="GO" id="GO:0071479">
    <property type="term" value="P:cellular response to ionizing radiation"/>
    <property type="evidence" value="ECO:0007669"/>
    <property type="project" value="InterPro"/>
</dbReference>
<dbReference type="GO" id="GO:0005694">
    <property type="term" value="C:chromosome"/>
    <property type="evidence" value="ECO:0007669"/>
    <property type="project" value="TreeGrafter"/>
</dbReference>
<dbReference type="AlphaFoldDB" id="A0AAE1B2F4"/>
<dbReference type="GO" id="GO:0000077">
    <property type="term" value="P:DNA damage checkpoint signaling"/>
    <property type="evidence" value="ECO:0007669"/>
    <property type="project" value="InterPro"/>
</dbReference>
<dbReference type="PANTHER" id="PTHR35541">
    <property type="entry name" value="RAD9, HUS1, RAD1-INTERACTING NUCLEAR ORPHAN PROTEIN 1"/>
    <property type="match status" value="1"/>
</dbReference>
<dbReference type="GO" id="GO:0005634">
    <property type="term" value="C:nucleus"/>
    <property type="evidence" value="ECO:0007669"/>
    <property type="project" value="InterPro"/>
</dbReference>
<comment type="caution">
    <text evidence="1">The sequence shown here is derived from an EMBL/GenBank/DDBJ whole genome shotgun (WGS) entry which is preliminary data.</text>
</comment>
<dbReference type="GO" id="GO:0000725">
    <property type="term" value="P:recombinational repair"/>
    <property type="evidence" value="ECO:0007669"/>
    <property type="project" value="TreeGrafter"/>
</dbReference>
<dbReference type="EMBL" id="JAWDGP010000779">
    <property type="protein sequence ID" value="KAK3797307.1"/>
    <property type="molecule type" value="Genomic_DNA"/>
</dbReference>
<evidence type="ECO:0000313" key="1">
    <source>
        <dbReference type="EMBL" id="KAK3797307.1"/>
    </source>
</evidence>
<name>A0AAE1B2F4_9GAST</name>
<organism evidence="1 2">
    <name type="scientific">Elysia crispata</name>
    <name type="common">lettuce slug</name>
    <dbReference type="NCBI Taxonomy" id="231223"/>
    <lineage>
        <taxon>Eukaryota</taxon>
        <taxon>Metazoa</taxon>
        <taxon>Spiralia</taxon>
        <taxon>Lophotrochozoa</taxon>
        <taxon>Mollusca</taxon>
        <taxon>Gastropoda</taxon>
        <taxon>Heterobranchia</taxon>
        <taxon>Euthyneura</taxon>
        <taxon>Panpulmonata</taxon>
        <taxon>Sacoglossa</taxon>
        <taxon>Placobranchoidea</taxon>
        <taxon>Plakobranchidae</taxon>
        <taxon>Elysia</taxon>
    </lineage>
</organism>
<dbReference type="Proteomes" id="UP001283361">
    <property type="component" value="Unassembled WGS sequence"/>
</dbReference>
<proteinExistence type="predicted"/>
<evidence type="ECO:0000313" key="2">
    <source>
        <dbReference type="Proteomes" id="UP001283361"/>
    </source>
</evidence>
<dbReference type="PANTHER" id="PTHR35541:SF1">
    <property type="entry name" value="RAD9, HUS1, RAD1-INTERACTING NUCLEAR ORPHAN PROTEIN 1"/>
    <property type="match status" value="1"/>
</dbReference>